<evidence type="ECO:0000313" key="8">
    <source>
        <dbReference type="EMBL" id="QQM67703.1"/>
    </source>
</evidence>
<dbReference type="RefSeq" id="WP_200276592.1">
    <property type="nucleotide sequence ID" value="NZ_CP066802.1"/>
</dbReference>
<keyword evidence="3" id="KW-0998">Cell outer membrane</keyword>
<evidence type="ECO:0000256" key="5">
    <source>
        <dbReference type="SAM" id="MobiDB-lite"/>
    </source>
</evidence>
<dbReference type="EMBL" id="CP066802">
    <property type="protein sequence ID" value="QQM67703.1"/>
    <property type="molecule type" value="Genomic_DNA"/>
</dbReference>
<reference evidence="8 9" key="1">
    <citation type="submission" date="2020-12" db="EMBL/GenBank/DDBJ databases">
        <authorList>
            <person name="Zhou J."/>
        </authorList>
    </citation>
    <scope>NUCLEOTIDE SEQUENCE [LARGE SCALE GENOMIC DNA]</scope>
    <source>
        <strain evidence="8 9">CCUG 61299</strain>
    </source>
</reference>
<dbReference type="PANTHER" id="PTHR30329:SF21">
    <property type="entry name" value="LIPOPROTEIN YIAD-RELATED"/>
    <property type="match status" value="1"/>
</dbReference>
<sequence length="519" mass="54014">MVLVSRRATILASLAAAGIPVLAACSKDAQGVADGAATATPSAAAVPANADGVSVRTSLGGQVWDVHVGPAVVRDGLTVLRVAYSPSAGEKVTLGAGLLQDGSSLPLGGLRLLSLPRSVMYPVIGGYQPSRFSSASVGEWIQVFPVYNALPEGLDSVEVMVPRSGVVLGVPVVAPSQAGFDLDEVLREAKVDRSAEGSYRIITRRLVADGSADTKEDEGVTTVTISGDVTFDPGSATLSAQADAVLASVVEQVGRFPSGGTMEVTGHTDDVLDDASNQILSEQRAQAVAQRLGQLTSLSAWTQTVSGKGETAPRVPNDSEENRQLNRRVEVLLTPVKPEEGQQGRTGQPTAPPTGPGQQPAARGPVGTGKDGVDVQYEGSTIHVWMDKVTRVNGFLVGEVLMRSATDVELPYGSLVLPSSFSSTIKWGDRFSRVCSLTLLKGNVYLPVAAYLVGGEETYPLSGAVPVRIKGGGEPVRLPAVWPDTGEDKVVLDLPGLKQADTSDAVLALRLTDIPVEQA</sequence>
<dbReference type="PANTHER" id="PTHR30329">
    <property type="entry name" value="STATOR ELEMENT OF FLAGELLAR MOTOR COMPLEX"/>
    <property type="match status" value="1"/>
</dbReference>
<dbReference type="AlphaFoldDB" id="A0A7T7MA90"/>
<keyword evidence="6" id="KW-0732">Signal</keyword>
<organism evidence="8 9">
    <name type="scientific">Actinomyces weissii</name>
    <dbReference type="NCBI Taxonomy" id="675090"/>
    <lineage>
        <taxon>Bacteria</taxon>
        <taxon>Bacillati</taxon>
        <taxon>Actinomycetota</taxon>
        <taxon>Actinomycetes</taxon>
        <taxon>Actinomycetales</taxon>
        <taxon>Actinomycetaceae</taxon>
        <taxon>Actinomyces</taxon>
    </lineage>
</organism>
<comment type="subcellular location">
    <subcellularLocation>
        <location evidence="1">Cell outer membrane</location>
    </subcellularLocation>
</comment>
<dbReference type="InterPro" id="IPR036737">
    <property type="entry name" value="OmpA-like_sf"/>
</dbReference>
<dbReference type="PRINTS" id="PR01021">
    <property type="entry name" value="OMPADOMAIN"/>
</dbReference>
<dbReference type="Proteomes" id="UP000595895">
    <property type="component" value="Chromosome"/>
</dbReference>
<evidence type="ECO:0000256" key="3">
    <source>
        <dbReference type="ARBA" id="ARBA00023237"/>
    </source>
</evidence>
<proteinExistence type="predicted"/>
<protein>
    <submittedName>
        <fullName evidence="8">OmpA family protein</fullName>
    </submittedName>
</protein>
<dbReference type="CDD" id="cd07185">
    <property type="entry name" value="OmpA_C-like"/>
    <property type="match status" value="1"/>
</dbReference>
<dbReference type="GO" id="GO:0009279">
    <property type="term" value="C:cell outer membrane"/>
    <property type="evidence" value="ECO:0007669"/>
    <property type="project" value="UniProtKB-SubCell"/>
</dbReference>
<dbReference type="Pfam" id="PF00691">
    <property type="entry name" value="OmpA"/>
    <property type="match status" value="1"/>
</dbReference>
<feature type="signal peptide" evidence="6">
    <location>
        <begin position="1"/>
        <end position="23"/>
    </location>
</feature>
<evidence type="ECO:0000313" key="9">
    <source>
        <dbReference type="Proteomes" id="UP000595895"/>
    </source>
</evidence>
<accession>A0A7T7MA90</accession>
<feature type="domain" description="OmpA-like" evidence="7">
    <location>
        <begin position="218"/>
        <end position="337"/>
    </location>
</feature>
<dbReference type="InterPro" id="IPR006665">
    <property type="entry name" value="OmpA-like"/>
</dbReference>
<dbReference type="PROSITE" id="PS51123">
    <property type="entry name" value="OMPA_2"/>
    <property type="match status" value="1"/>
</dbReference>
<feature type="chain" id="PRO_5032658325" evidence="6">
    <location>
        <begin position="24"/>
        <end position="519"/>
    </location>
</feature>
<evidence type="ECO:0000256" key="4">
    <source>
        <dbReference type="PROSITE-ProRule" id="PRU00473"/>
    </source>
</evidence>
<feature type="compositionally biased region" description="Low complexity" evidence="5">
    <location>
        <begin position="356"/>
        <end position="365"/>
    </location>
</feature>
<evidence type="ECO:0000256" key="1">
    <source>
        <dbReference type="ARBA" id="ARBA00004442"/>
    </source>
</evidence>
<keyword evidence="9" id="KW-1185">Reference proteome</keyword>
<dbReference type="PROSITE" id="PS51257">
    <property type="entry name" value="PROKAR_LIPOPROTEIN"/>
    <property type="match status" value="1"/>
</dbReference>
<feature type="region of interest" description="Disordered" evidence="5">
    <location>
        <begin position="303"/>
        <end position="373"/>
    </location>
</feature>
<name>A0A7T7MA90_9ACTO</name>
<evidence type="ECO:0000259" key="7">
    <source>
        <dbReference type="PROSITE" id="PS51123"/>
    </source>
</evidence>
<dbReference type="InterPro" id="IPR050330">
    <property type="entry name" value="Bact_OuterMem_StrucFunc"/>
</dbReference>
<evidence type="ECO:0000256" key="2">
    <source>
        <dbReference type="ARBA" id="ARBA00023136"/>
    </source>
</evidence>
<dbReference type="InterPro" id="IPR006664">
    <property type="entry name" value="OMP_bac"/>
</dbReference>
<evidence type="ECO:0000256" key="6">
    <source>
        <dbReference type="SAM" id="SignalP"/>
    </source>
</evidence>
<dbReference type="KEGG" id="awe:JG540_02145"/>
<dbReference type="Gene3D" id="3.30.1330.60">
    <property type="entry name" value="OmpA-like domain"/>
    <property type="match status" value="1"/>
</dbReference>
<dbReference type="SUPFAM" id="SSF103088">
    <property type="entry name" value="OmpA-like"/>
    <property type="match status" value="1"/>
</dbReference>
<gene>
    <name evidence="8" type="ORF">JG540_02145</name>
</gene>
<keyword evidence="2 4" id="KW-0472">Membrane</keyword>
<feature type="compositionally biased region" description="Basic and acidic residues" evidence="5">
    <location>
        <begin position="320"/>
        <end position="330"/>
    </location>
</feature>